<dbReference type="OrthoDB" id="5818191at2759"/>
<dbReference type="PANTHER" id="PTHR47754:SF3">
    <property type="entry name" value="7TM GPCR SERPENTINE RECEPTOR CLASS X (SRX) DOMAIN-CONTAINING PROTEIN"/>
    <property type="match status" value="1"/>
</dbReference>
<evidence type="ECO:0000313" key="5">
    <source>
        <dbReference type="WormBase" id="F07F6.9"/>
    </source>
</evidence>
<evidence type="ECO:0000313" key="4">
    <source>
        <dbReference type="Proteomes" id="UP000001940"/>
    </source>
</evidence>
<dbReference type="AGR" id="WB:WBGene00006005"/>
<dbReference type="HOGENOM" id="CLU_070417_0_0_1"/>
<dbReference type="Proteomes" id="UP000001940">
    <property type="component" value="Chromosome II"/>
</dbReference>
<dbReference type="WormBase" id="F07F6.9">
    <property type="protein sequence ID" value="CE36528"/>
    <property type="gene ID" value="WBGene00006005"/>
    <property type="gene designation" value="srx-114"/>
</dbReference>
<gene>
    <name evidence="3 5" type="primary">srx-114</name>
    <name evidence="3" type="ORF">CELE_F07F6.9</name>
    <name evidence="5" type="ORF">F07F6.9</name>
</gene>
<sequence>MEESSTNLRIIAATSMLLTAIIGLLLNFTIAISLFARFKLNSGFLVVCMVKSMANNIICMGFIAWPVPVTYLNFYFLPSFYNVLAGQIIGWFAWTYSPTTQILLAGNRLMAVYFPKAYHAKYSCSPNRVILTGIFVLSIFISIPGFMDGCSFIFELTVISWVPEQTPCSGRLSAFFTYFAFSMSFISNTFNIIVFFKLVADAKTAKISSMTHITRQRRNRKMLFQSVCQDLIIAIDTFNSTYSWNFHSAIWYQFLVCGYSRILARTLEGLVMVLINEAIREAIRLKVFGKKTLVNNSDTPAVPTTLATHSKNIVTTNRLFSVRVNG</sequence>
<dbReference type="RefSeq" id="NP_740990.2">
    <property type="nucleotide sequence ID" value="NM_170992.4"/>
</dbReference>
<dbReference type="EMBL" id="BX284602">
    <property type="protein sequence ID" value="CCD68752.1"/>
    <property type="molecule type" value="Genomic_DNA"/>
</dbReference>
<dbReference type="GeneID" id="259893"/>
<dbReference type="KEGG" id="cel:CELE_F07F6.9"/>
<evidence type="ECO:0000259" key="2">
    <source>
        <dbReference type="Pfam" id="PF10328"/>
    </source>
</evidence>
<dbReference type="Pfam" id="PF10328">
    <property type="entry name" value="7TM_GPCR_Srx"/>
    <property type="match status" value="1"/>
</dbReference>
<name>Q8WQF6_CAEEL</name>
<dbReference type="PaxDb" id="6239-F07F6.9"/>
<dbReference type="PANTHER" id="PTHR47754">
    <property type="entry name" value="SERPENTINE RECEPTOR, CLASS X-RELATED"/>
    <property type="match status" value="1"/>
</dbReference>
<dbReference type="SUPFAM" id="SSF81321">
    <property type="entry name" value="Family A G protein-coupled receptor-like"/>
    <property type="match status" value="1"/>
</dbReference>
<feature type="transmembrane region" description="Helical" evidence="1">
    <location>
        <begin position="12"/>
        <end position="36"/>
    </location>
</feature>
<dbReference type="PhylomeDB" id="Q8WQF6"/>
<evidence type="ECO:0000256" key="1">
    <source>
        <dbReference type="SAM" id="Phobius"/>
    </source>
</evidence>
<keyword evidence="1" id="KW-0472">Membrane</keyword>
<accession>Q8WQF6</accession>
<keyword evidence="1" id="KW-1133">Transmembrane helix</keyword>
<dbReference type="Gene3D" id="1.20.1070.10">
    <property type="entry name" value="Rhodopsin 7-helix transmembrane proteins"/>
    <property type="match status" value="1"/>
</dbReference>
<organism evidence="3 4">
    <name type="scientific">Caenorhabditis elegans</name>
    <dbReference type="NCBI Taxonomy" id="6239"/>
    <lineage>
        <taxon>Eukaryota</taxon>
        <taxon>Metazoa</taxon>
        <taxon>Ecdysozoa</taxon>
        <taxon>Nematoda</taxon>
        <taxon>Chromadorea</taxon>
        <taxon>Rhabditida</taxon>
        <taxon>Rhabditina</taxon>
        <taxon>Rhabditomorpha</taxon>
        <taxon>Rhabditoidea</taxon>
        <taxon>Rhabditidae</taxon>
        <taxon>Peloderinae</taxon>
        <taxon>Caenorhabditis</taxon>
    </lineage>
</organism>
<keyword evidence="1" id="KW-0812">Transmembrane</keyword>
<dbReference type="OMA" id="MANNIIC"/>
<dbReference type="Bgee" id="WBGene00006005">
    <property type="expression patterns" value="Expressed in larva"/>
</dbReference>
<protein>
    <submittedName>
        <fullName evidence="3">7TM GPCR serpentine receptor class x (Srx) domain-containing protein</fullName>
    </submittedName>
</protein>
<evidence type="ECO:0000313" key="3">
    <source>
        <dbReference type="EMBL" id="CCD68752.1"/>
    </source>
</evidence>
<keyword evidence="4" id="KW-1185">Reference proteome</keyword>
<dbReference type="CTD" id="259893"/>
<feature type="domain" description="7TM GPCR serpentine receptor class x (Srx)" evidence="2">
    <location>
        <begin position="18"/>
        <end position="276"/>
    </location>
</feature>
<dbReference type="SMR" id="Q8WQF6"/>
<dbReference type="FunCoup" id="Q8WQF6">
    <property type="interactions" value="13"/>
</dbReference>
<proteinExistence type="predicted"/>
<feature type="transmembrane region" description="Helical" evidence="1">
    <location>
        <begin position="129"/>
        <end position="154"/>
    </location>
</feature>
<dbReference type="InParanoid" id="Q8WQF6"/>
<reference evidence="3 4" key="1">
    <citation type="journal article" date="1998" name="Science">
        <title>Genome sequence of the nematode C. elegans: a platform for investigating biology.</title>
        <authorList>
            <consortium name="The C. elegans sequencing consortium"/>
            <person name="Sulson J.E."/>
            <person name="Waterston R."/>
        </authorList>
    </citation>
    <scope>NUCLEOTIDE SEQUENCE [LARGE SCALE GENOMIC DNA]</scope>
    <source>
        <strain evidence="3 4">Bristol N2</strain>
    </source>
</reference>
<dbReference type="UCSC" id="F07F6.9">
    <property type="organism name" value="c. elegans"/>
</dbReference>
<feature type="transmembrane region" description="Helical" evidence="1">
    <location>
        <begin position="174"/>
        <end position="200"/>
    </location>
</feature>
<feature type="transmembrane region" description="Helical" evidence="1">
    <location>
        <begin position="43"/>
        <end position="65"/>
    </location>
</feature>
<dbReference type="InterPro" id="IPR019430">
    <property type="entry name" value="7TM_GPCR_serpentine_rcpt_Srx"/>
</dbReference>
<dbReference type="AlphaFoldDB" id="Q8WQF6"/>
<keyword evidence="3" id="KW-0675">Receptor</keyword>
<dbReference type="eggNOG" id="ENOG502TGSB">
    <property type="taxonomic scope" value="Eukaryota"/>
</dbReference>